<evidence type="ECO:0000313" key="3">
    <source>
        <dbReference type="EMBL" id="ANG63718.1"/>
    </source>
</evidence>
<organism evidence="3 4">
    <name type="scientific">Marinobacterium aestuarii</name>
    <dbReference type="NCBI Taxonomy" id="1821621"/>
    <lineage>
        <taxon>Bacteria</taxon>
        <taxon>Pseudomonadati</taxon>
        <taxon>Pseudomonadota</taxon>
        <taxon>Gammaproteobacteria</taxon>
        <taxon>Oceanospirillales</taxon>
        <taxon>Oceanospirillaceae</taxon>
        <taxon>Marinobacterium</taxon>
    </lineage>
</organism>
<protein>
    <recommendedName>
        <fullName evidence="5">MFS transporter</fullName>
    </recommendedName>
</protein>
<feature type="transmembrane region" description="Helical" evidence="2">
    <location>
        <begin position="303"/>
        <end position="321"/>
    </location>
</feature>
<dbReference type="InterPro" id="IPR039672">
    <property type="entry name" value="MFS_2"/>
</dbReference>
<keyword evidence="2" id="KW-1133">Transmembrane helix</keyword>
<dbReference type="OrthoDB" id="181905at2"/>
<dbReference type="PANTHER" id="PTHR11328:SF28">
    <property type="entry name" value="MAJOR FACILITATOR SUPERFAMILY DOMAIN-CONTAINING PROTEIN 12"/>
    <property type="match status" value="1"/>
</dbReference>
<feature type="transmembrane region" description="Helical" evidence="2">
    <location>
        <begin position="81"/>
        <end position="101"/>
    </location>
</feature>
<reference evidence="4" key="1">
    <citation type="submission" date="2016-05" db="EMBL/GenBank/DDBJ databases">
        <authorList>
            <person name="Baek K."/>
            <person name="Yang S.-J."/>
        </authorList>
    </citation>
    <scope>NUCLEOTIDE SEQUENCE [LARGE SCALE GENOMIC DNA]</scope>
    <source>
        <strain evidence="4">ST58-10</strain>
    </source>
</reference>
<dbReference type="Gene3D" id="1.20.1250.20">
    <property type="entry name" value="MFS general substrate transporter like domains"/>
    <property type="match status" value="2"/>
</dbReference>
<dbReference type="GO" id="GO:0008643">
    <property type="term" value="P:carbohydrate transport"/>
    <property type="evidence" value="ECO:0007669"/>
    <property type="project" value="InterPro"/>
</dbReference>
<accession>A0A1A9F1H1</accession>
<gene>
    <name evidence="3" type="ORF">A8C75_15340</name>
</gene>
<evidence type="ECO:0008006" key="5">
    <source>
        <dbReference type="Google" id="ProtNLM"/>
    </source>
</evidence>
<dbReference type="PANTHER" id="PTHR11328">
    <property type="entry name" value="MAJOR FACILITATOR SUPERFAMILY DOMAIN-CONTAINING PROTEIN"/>
    <property type="match status" value="1"/>
</dbReference>
<dbReference type="STRING" id="1821621.A8C75_15340"/>
<dbReference type="RefSeq" id="WP_067384270.1">
    <property type="nucleotide sequence ID" value="NZ_CP015839.1"/>
</dbReference>
<dbReference type="Proteomes" id="UP000078070">
    <property type="component" value="Chromosome"/>
</dbReference>
<dbReference type="SUPFAM" id="SSF103473">
    <property type="entry name" value="MFS general substrate transporter"/>
    <property type="match status" value="1"/>
</dbReference>
<feature type="transmembrane region" description="Helical" evidence="2">
    <location>
        <begin position="327"/>
        <end position="349"/>
    </location>
</feature>
<sequence>MNARPPLTQATLWRYSALGLPQALPTVAVYVLLPTWYAEEVGLSLVQIGVILLLTRLFDVITDPLVGIFMDRHPRVRLTSLTLTGGLICAPALLLLVNPFVHQPAASLLFSLVLLYAGWTLIQIPYLAWLPRLHPDSRERNRATAYREALALCGLVLSAALPVLLGLAGLGLQQSLNALVILAIAAGFVALQALRGLAQPRVPTQALPKVPLKASHKARADSLCARQPSLFRDNRLALRLLLSWFINGLANGFPAILFPLFVTAYLDANNQARALYILLYFAAAILSLPLWQYLTLKVSRARLWCLAMLAAILAFGCAPLLSADTALWFIPICLITGTALGADLTLPHVMQAEVSDWDRYRFGAERNASLFACWNMATKLALGLSAGCAFVLLGAGGFDAAASGAQPLWLLALLYALVPCTCKAIAIALLWNFPLSQRRHQAIQRRLARRQEGVEAA</sequence>
<dbReference type="GO" id="GO:0015293">
    <property type="term" value="F:symporter activity"/>
    <property type="evidence" value="ECO:0007669"/>
    <property type="project" value="InterPro"/>
</dbReference>
<evidence type="ECO:0000256" key="2">
    <source>
        <dbReference type="SAM" id="Phobius"/>
    </source>
</evidence>
<evidence type="ECO:0000313" key="4">
    <source>
        <dbReference type="Proteomes" id="UP000078070"/>
    </source>
</evidence>
<dbReference type="InterPro" id="IPR036259">
    <property type="entry name" value="MFS_trans_sf"/>
</dbReference>
<feature type="transmembrane region" description="Helical" evidence="2">
    <location>
        <begin position="370"/>
        <end position="396"/>
    </location>
</feature>
<feature type="transmembrane region" description="Helical" evidence="2">
    <location>
        <begin position="408"/>
        <end position="431"/>
    </location>
</feature>
<feature type="transmembrane region" description="Helical" evidence="2">
    <location>
        <begin position="12"/>
        <end position="33"/>
    </location>
</feature>
<dbReference type="EMBL" id="CP015839">
    <property type="protein sequence ID" value="ANG63718.1"/>
    <property type="molecule type" value="Genomic_DNA"/>
</dbReference>
<dbReference type="AlphaFoldDB" id="A0A1A9F1H1"/>
<dbReference type="GO" id="GO:0005886">
    <property type="term" value="C:plasma membrane"/>
    <property type="evidence" value="ECO:0007669"/>
    <property type="project" value="TreeGrafter"/>
</dbReference>
<name>A0A1A9F1H1_9GAMM</name>
<feature type="transmembrane region" description="Helical" evidence="2">
    <location>
        <begin position="176"/>
        <end position="194"/>
    </location>
</feature>
<feature type="transmembrane region" description="Helical" evidence="2">
    <location>
        <begin position="274"/>
        <end position="291"/>
    </location>
</feature>
<feature type="transmembrane region" description="Helical" evidence="2">
    <location>
        <begin position="45"/>
        <end position="69"/>
    </location>
</feature>
<comment type="similarity">
    <text evidence="1">Belongs to the sodium:galactoside symporter (TC 2.A.2) family.</text>
</comment>
<feature type="transmembrane region" description="Helical" evidence="2">
    <location>
        <begin position="149"/>
        <end position="170"/>
    </location>
</feature>
<feature type="transmembrane region" description="Helical" evidence="2">
    <location>
        <begin position="107"/>
        <end position="129"/>
    </location>
</feature>
<evidence type="ECO:0000256" key="1">
    <source>
        <dbReference type="ARBA" id="ARBA00009617"/>
    </source>
</evidence>
<proteinExistence type="inferred from homology"/>
<reference evidence="3 4" key="2">
    <citation type="journal article" date="2018" name="Int. J. Syst. Evol. Microbiol.">
        <title>Marinobacterium aestuarii sp. nov., a benzene-degrading marine bacterium isolated from estuary sediment.</title>
        <authorList>
            <person name="Bae S.S."/>
            <person name="Jung J."/>
            <person name="Chung D."/>
            <person name="Baek K."/>
        </authorList>
    </citation>
    <scope>NUCLEOTIDE SEQUENCE [LARGE SCALE GENOMIC DNA]</scope>
    <source>
        <strain evidence="3 4">ST58-10</strain>
    </source>
</reference>
<dbReference type="KEGG" id="mars:A8C75_15340"/>
<keyword evidence="2" id="KW-0812">Transmembrane</keyword>
<feature type="transmembrane region" description="Helical" evidence="2">
    <location>
        <begin position="236"/>
        <end position="262"/>
    </location>
</feature>
<keyword evidence="4" id="KW-1185">Reference proteome</keyword>
<dbReference type="Pfam" id="PF13347">
    <property type="entry name" value="MFS_2"/>
    <property type="match status" value="1"/>
</dbReference>
<keyword evidence="2" id="KW-0472">Membrane</keyword>